<dbReference type="InterPro" id="IPR036390">
    <property type="entry name" value="WH_DNA-bd_sf"/>
</dbReference>
<comment type="similarity">
    <text evidence="1">Belongs to the LysR transcriptional regulatory family.</text>
</comment>
<dbReference type="InterPro" id="IPR036388">
    <property type="entry name" value="WH-like_DNA-bd_sf"/>
</dbReference>
<dbReference type="STRING" id="33978.A6M13_03745"/>
<comment type="caution">
    <text evidence="6">The sequence shown here is derived from an EMBL/GenBank/DDBJ whole genome shotgun (WGS) entry which is preliminary data.</text>
</comment>
<dbReference type="AlphaFoldDB" id="A0A1C0YC42"/>
<evidence type="ECO:0000259" key="5">
    <source>
        <dbReference type="PROSITE" id="PS50931"/>
    </source>
</evidence>
<organism evidence="6 7">
    <name type="scientific">Caryophanon tenue</name>
    <dbReference type="NCBI Taxonomy" id="33978"/>
    <lineage>
        <taxon>Bacteria</taxon>
        <taxon>Bacillati</taxon>
        <taxon>Bacillota</taxon>
        <taxon>Bacilli</taxon>
        <taxon>Bacillales</taxon>
        <taxon>Caryophanaceae</taxon>
        <taxon>Caryophanon</taxon>
    </lineage>
</organism>
<keyword evidence="7" id="KW-1185">Reference proteome</keyword>
<keyword evidence="2" id="KW-0805">Transcription regulation</keyword>
<name>A0A1C0YC42_9BACL</name>
<dbReference type="GO" id="GO:0003677">
    <property type="term" value="F:DNA binding"/>
    <property type="evidence" value="ECO:0007669"/>
    <property type="project" value="UniProtKB-KW"/>
</dbReference>
<gene>
    <name evidence="6" type="ORF">A6M13_03745</name>
</gene>
<dbReference type="InterPro" id="IPR000847">
    <property type="entry name" value="LysR_HTH_N"/>
</dbReference>
<dbReference type="GO" id="GO:0005829">
    <property type="term" value="C:cytosol"/>
    <property type="evidence" value="ECO:0007669"/>
    <property type="project" value="TreeGrafter"/>
</dbReference>
<dbReference type="Proteomes" id="UP000093199">
    <property type="component" value="Unassembled WGS sequence"/>
</dbReference>
<dbReference type="CDD" id="cd05466">
    <property type="entry name" value="PBP2_LTTR_substrate"/>
    <property type="match status" value="1"/>
</dbReference>
<proteinExistence type="inferred from homology"/>
<evidence type="ECO:0000256" key="2">
    <source>
        <dbReference type="ARBA" id="ARBA00023015"/>
    </source>
</evidence>
<dbReference type="OrthoDB" id="9785745at2"/>
<evidence type="ECO:0000256" key="4">
    <source>
        <dbReference type="ARBA" id="ARBA00023163"/>
    </source>
</evidence>
<dbReference type="Pfam" id="PF00126">
    <property type="entry name" value="HTH_1"/>
    <property type="match status" value="1"/>
</dbReference>
<dbReference type="EMBL" id="MASJ01000023">
    <property type="protein sequence ID" value="OCS84699.1"/>
    <property type="molecule type" value="Genomic_DNA"/>
</dbReference>
<evidence type="ECO:0000256" key="1">
    <source>
        <dbReference type="ARBA" id="ARBA00009437"/>
    </source>
</evidence>
<dbReference type="PROSITE" id="PS50931">
    <property type="entry name" value="HTH_LYSR"/>
    <property type="match status" value="1"/>
</dbReference>
<accession>A0A1C0YC42</accession>
<dbReference type="Gene3D" id="1.10.10.10">
    <property type="entry name" value="Winged helix-like DNA-binding domain superfamily/Winged helix DNA-binding domain"/>
    <property type="match status" value="1"/>
</dbReference>
<evidence type="ECO:0000313" key="6">
    <source>
        <dbReference type="EMBL" id="OCS84699.1"/>
    </source>
</evidence>
<protein>
    <submittedName>
        <fullName evidence="6">LysR family transcriptional regulator</fullName>
    </submittedName>
</protein>
<dbReference type="PANTHER" id="PTHR30419">
    <property type="entry name" value="HTH-TYPE TRANSCRIPTIONAL REGULATOR YBHD"/>
    <property type="match status" value="1"/>
</dbReference>
<sequence>MNIKKYIAYSKVVETGSLTKAAEALHYTQPSISQMIHSLEEEYGFPLLIRQQHGVVPTAHGEQLLVAMREIERGYAKLTETVDRINGFETGHVRIGAYSSVTTTLLPPLLAAFKRDYPRIHIQLYEGNAVELDRWLMEDKIDMALGTTHNEHWQFDLLMNDPIVAIMHPNHPLAARETISVAEAAHAAFILPHPNSHLEVRNLFTQARIQPLIAYEVKGDETILAMVKHHLGISFVPQLLLQRTQGLAVRPLAEPACRQLGLLTRRAKHTQTPAVKKMIDYIVATIASQQLK</sequence>
<dbReference type="PRINTS" id="PR00039">
    <property type="entry name" value="HTHLYSR"/>
</dbReference>
<dbReference type="SUPFAM" id="SSF53850">
    <property type="entry name" value="Periplasmic binding protein-like II"/>
    <property type="match status" value="1"/>
</dbReference>
<evidence type="ECO:0000256" key="3">
    <source>
        <dbReference type="ARBA" id="ARBA00023125"/>
    </source>
</evidence>
<dbReference type="Gene3D" id="3.40.190.290">
    <property type="match status" value="1"/>
</dbReference>
<feature type="domain" description="HTH lysR-type" evidence="5">
    <location>
        <begin position="1"/>
        <end position="58"/>
    </location>
</feature>
<dbReference type="Pfam" id="PF03466">
    <property type="entry name" value="LysR_substrate"/>
    <property type="match status" value="1"/>
</dbReference>
<dbReference type="InterPro" id="IPR005119">
    <property type="entry name" value="LysR_subst-bd"/>
</dbReference>
<dbReference type="PANTHER" id="PTHR30419:SF28">
    <property type="entry name" value="HTH-TYPE TRANSCRIPTIONAL REGULATOR BSDA"/>
    <property type="match status" value="1"/>
</dbReference>
<evidence type="ECO:0000313" key="7">
    <source>
        <dbReference type="Proteomes" id="UP000093199"/>
    </source>
</evidence>
<reference evidence="6 7" key="1">
    <citation type="submission" date="2016-07" db="EMBL/GenBank/DDBJ databases">
        <title>Caryophanon tenue genome sequencing.</title>
        <authorList>
            <person name="Verma A."/>
            <person name="Pal Y."/>
            <person name="Krishnamurthi S."/>
        </authorList>
    </citation>
    <scope>NUCLEOTIDE SEQUENCE [LARGE SCALE GENOMIC DNA]</scope>
    <source>
        <strain evidence="6 7">DSM 14152</strain>
    </source>
</reference>
<keyword evidence="3" id="KW-0238">DNA-binding</keyword>
<keyword evidence="4" id="KW-0804">Transcription</keyword>
<dbReference type="InterPro" id="IPR050950">
    <property type="entry name" value="HTH-type_LysR_regulators"/>
</dbReference>
<dbReference type="RefSeq" id="WP_066545989.1">
    <property type="nucleotide sequence ID" value="NZ_MASJ01000023.1"/>
</dbReference>
<dbReference type="GO" id="GO:0003700">
    <property type="term" value="F:DNA-binding transcription factor activity"/>
    <property type="evidence" value="ECO:0007669"/>
    <property type="project" value="InterPro"/>
</dbReference>
<dbReference type="SUPFAM" id="SSF46785">
    <property type="entry name" value="Winged helix' DNA-binding domain"/>
    <property type="match status" value="1"/>
</dbReference>